<evidence type="ECO:0000313" key="6">
    <source>
        <dbReference type="EMBL" id="CAI8870343.1"/>
    </source>
</evidence>
<keyword evidence="1 4" id="KW-0349">Heme</keyword>
<dbReference type="Proteomes" id="UP001158598">
    <property type="component" value="Chromosome"/>
</dbReference>
<dbReference type="InterPro" id="IPR009056">
    <property type="entry name" value="Cyt_c-like_dom"/>
</dbReference>
<dbReference type="SUPFAM" id="SSF46626">
    <property type="entry name" value="Cytochrome c"/>
    <property type="match status" value="1"/>
</dbReference>
<sequence length="290" mass="31689">MRAGSRHGGDAVFRPSAAMGVFRVMLRAAVAVTTLPASAIELPPPDRLAAETGMSTQTVEVVEPHMSRPGHELRVAYRGFEMSGLLDRLFGDRWKATGTEVVFFARDGYRSSTDSRRFVPGSAWLAFGRADSKPFTVDNPGQHETGVSLGPYYLVWDNLRDSAARAQGAYGWPYQVVRIDLATPADYAAARPQDSDPVAVEGFEQVRKYCLTCHQVAGIGGGKFPGDLRQIAGPLSDRALKTWITEPQKMHAGTTMPPLNALLPEAERDRAADAIIRYLRMMPVRDGTTP</sequence>
<dbReference type="EMBL" id="OX458332">
    <property type="protein sequence ID" value="CAI8870343.1"/>
    <property type="molecule type" value="Genomic_DNA"/>
</dbReference>
<keyword evidence="3 4" id="KW-0408">Iron</keyword>
<dbReference type="GO" id="GO:0009055">
    <property type="term" value="F:electron transfer activity"/>
    <property type="evidence" value="ECO:0007669"/>
    <property type="project" value="InterPro"/>
</dbReference>
<reference evidence="6" key="1">
    <citation type="submission" date="2023-03" db="EMBL/GenBank/DDBJ databases">
        <authorList>
            <person name="Pearce D."/>
        </authorList>
    </citation>
    <scope>NUCLEOTIDE SEQUENCE</scope>
    <source>
        <strain evidence="6">Mc</strain>
    </source>
</reference>
<accession>A0AA35V6C0</accession>
<dbReference type="InterPro" id="IPR036909">
    <property type="entry name" value="Cyt_c-like_dom_sf"/>
</dbReference>
<dbReference type="GO" id="GO:0046872">
    <property type="term" value="F:metal ion binding"/>
    <property type="evidence" value="ECO:0007669"/>
    <property type="project" value="UniProtKB-KW"/>
</dbReference>
<evidence type="ECO:0000259" key="5">
    <source>
        <dbReference type="PROSITE" id="PS51007"/>
    </source>
</evidence>
<evidence type="ECO:0000256" key="1">
    <source>
        <dbReference type="ARBA" id="ARBA00022617"/>
    </source>
</evidence>
<dbReference type="GO" id="GO:0020037">
    <property type="term" value="F:heme binding"/>
    <property type="evidence" value="ECO:0007669"/>
    <property type="project" value="InterPro"/>
</dbReference>
<proteinExistence type="predicted"/>
<feature type="domain" description="Cytochrome c" evidence="5">
    <location>
        <begin position="197"/>
        <end position="283"/>
    </location>
</feature>
<evidence type="ECO:0000256" key="4">
    <source>
        <dbReference type="PROSITE-ProRule" id="PRU00433"/>
    </source>
</evidence>
<evidence type="ECO:0000256" key="3">
    <source>
        <dbReference type="ARBA" id="ARBA00023004"/>
    </source>
</evidence>
<evidence type="ECO:0000256" key="2">
    <source>
        <dbReference type="ARBA" id="ARBA00022723"/>
    </source>
</evidence>
<dbReference type="AlphaFoldDB" id="A0AA35V6C0"/>
<name>A0AA35V6C0_METCP</name>
<dbReference type="Gene3D" id="1.10.760.10">
    <property type="entry name" value="Cytochrome c-like domain"/>
    <property type="match status" value="1"/>
</dbReference>
<protein>
    <submittedName>
        <fullName evidence="6">Cytochrome c family protein</fullName>
    </submittedName>
</protein>
<evidence type="ECO:0000313" key="7">
    <source>
        <dbReference type="Proteomes" id="UP001158598"/>
    </source>
</evidence>
<gene>
    <name evidence="6" type="ORF">MCNOR_2859</name>
</gene>
<keyword evidence="2 4" id="KW-0479">Metal-binding</keyword>
<organism evidence="6 7">
    <name type="scientific">Methylococcus capsulatus</name>
    <dbReference type="NCBI Taxonomy" id="414"/>
    <lineage>
        <taxon>Bacteria</taxon>
        <taxon>Pseudomonadati</taxon>
        <taxon>Pseudomonadota</taxon>
        <taxon>Gammaproteobacteria</taxon>
        <taxon>Methylococcales</taxon>
        <taxon>Methylococcaceae</taxon>
        <taxon>Methylococcus</taxon>
    </lineage>
</organism>
<dbReference type="PROSITE" id="PS51007">
    <property type="entry name" value="CYTC"/>
    <property type="match status" value="1"/>
</dbReference>